<reference evidence="1" key="1">
    <citation type="submission" date="2020-05" db="EMBL/GenBank/DDBJ databases">
        <authorList>
            <person name="Chiriac C."/>
            <person name="Salcher M."/>
            <person name="Ghai R."/>
            <person name="Kavagutti S V."/>
        </authorList>
    </citation>
    <scope>NUCLEOTIDE SEQUENCE</scope>
</reference>
<dbReference type="EMBL" id="CAEZTM010000021">
    <property type="protein sequence ID" value="CAB4569297.1"/>
    <property type="molecule type" value="Genomic_DNA"/>
</dbReference>
<dbReference type="CDD" id="cd22231">
    <property type="entry name" value="RHH_NikR_HicB-like"/>
    <property type="match status" value="1"/>
</dbReference>
<gene>
    <name evidence="1" type="ORF">UFOPK1684_00609</name>
</gene>
<organism evidence="1">
    <name type="scientific">freshwater metagenome</name>
    <dbReference type="NCBI Taxonomy" id="449393"/>
    <lineage>
        <taxon>unclassified sequences</taxon>
        <taxon>metagenomes</taxon>
        <taxon>ecological metagenomes</taxon>
    </lineage>
</organism>
<dbReference type="InterPro" id="IPR010985">
    <property type="entry name" value="Ribbon_hlx_hlx"/>
</dbReference>
<dbReference type="GO" id="GO:0006355">
    <property type="term" value="P:regulation of DNA-templated transcription"/>
    <property type="evidence" value="ECO:0007669"/>
    <property type="project" value="InterPro"/>
</dbReference>
<dbReference type="InterPro" id="IPR013321">
    <property type="entry name" value="Arc_rbn_hlx_hlx"/>
</dbReference>
<evidence type="ECO:0000313" key="1">
    <source>
        <dbReference type="EMBL" id="CAB4569297.1"/>
    </source>
</evidence>
<name>A0A6J6DZ11_9ZZZZ</name>
<dbReference type="SUPFAM" id="SSF47598">
    <property type="entry name" value="Ribbon-helix-helix"/>
    <property type="match status" value="1"/>
</dbReference>
<dbReference type="Gene3D" id="1.10.1220.10">
    <property type="entry name" value="Met repressor-like"/>
    <property type="match status" value="1"/>
</dbReference>
<protein>
    <submittedName>
        <fullName evidence="1">Unannotated protein</fullName>
    </submittedName>
</protein>
<proteinExistence type="predicted"/>
<accession>A0A6J6DZ11</accession>
<sequence>MKFSANIPDDYLEFLDQQVDQGHYRSRSAALTDAIALWRTFRLTSSYTEAFASVDPIWDLAVADGLEDEHGL</sequence>
<dbReference type="AlphaFoldDB" id="A0A6J6DZ11"/>